<dbReference type="EMBL" id="JAEEGB010000013">
    <property type="protein sequence ID" value="MBI6873418.1"/>
    <property type="molecule type" value="Genomic_DNA"/>
</dbReference>
<dbReference type="Proteomes" id="UP000622687">
    <property type="component" value="Unassembled WGS sequence"/>
</dbReference>
<evidence type="ECO:0000259" key="1">
    <source>
        <dbReference type="Pfam" id="PF01381"/>
    </source>
</evidence>
<gene>
    <name evidence="2" type="ORF">I6U51_11970</name>
</gene>
<name>A0A934M5B0_9CLOT</name>
<accession>A0A934M5B0</accession>
<evidence type="ECO:0000313" key="3">
    <source>
        <dbReference type="Proteomes" id="UP000622687"/>
    </source>
</evidence>
<dbReference type="Pfam" id="PF01381">
    <property type="entry name" value="HTH_3"/>
    <property type="match status" value="1"/>
</dbReference>
<proteinExistence type="predicted"/>
<feature type="domain" description="HTH cro/C1-type" evidence="1">
    <location>
        <begin position="13"/>
        <end position="64"/>
    </location>
</feature>
<dbReference type="InterPro" id="IPR001387">
    <property type="entry name" value="Cro/C1-type_HTH"/>
</dbReference>
<dbReference type="SUPFAM" id="SSF47413">
    <property type="entry name" value="lambda repressor-like DNA-binding domains"/>
    <property type="match status" value="1"/>
</dbReference>
<evidence type="ECO:0000313" key="2">
    <source>
        <dbReference type="EMBL" id="MBI6873418.1"/>
    </source>
</evidence>
<dbReference type="RefSeq" id="WP_024400923.1">
    <property type="nucleotide sequence ID" value="NZ_JAEEGB010000013.1"/>
</dbReference>
<keyword evidence="3" id="KW-1185">Reference proteome</keyword>
<dbReference type="Gene3D" id="1.10.260.40">
    <property type="entry name" value="lambda repressor-like DNA-binding domains"/>
    <property type="match status" value="1"/>
</dbReference>
<organism evidence="2 3">
    <name type="scientific">Clostridium aciditolerans</name>
    <dbReference type="NCBI Taxonomy" id="339861"/>
    <lineage>
        <taxon>Bacteria</taxon>
        <taxon>Bacillati</taxon>
        <taxon>Bacillota</taxon>
        <taxon>Clostridia</taxon>
        <taxon>Eubacteriales</taxon>
        <taxon>Clostridiaceae</taxon>
        <taxon>Clostridium</taxon>
    </lineage>
</organism>
<dbReference type="GO" id="GO:0003677">
    <property type="term" value="F:DNA binding"/>
    <property type="evidence" value="ECO:0007669"/>
    <property type="project" value="InterPro"/>
</dbReference>
<reference evidence="2" key="1">
    <citation type="submission" date="2020-12" db="EMBL/GenBank/DDBJ databases">
        <title>Clostridium thailandense sp. nov., a novel acetogenic bacterium isolated from peat land soil in Thailand.</title>
        <authorList>
            <person name="Chaikitkaew S."/>
            <person name="Birkeland N.K."/>
        </authorList>
    </citation>
    <scope>NUCLEOTIDE SEQUENCE</scope>
    <source>
        <strain evidence="2">DSM 17425</strain>
    </source>
</reference>
<sequence>MKYKSFSSFLVSKRDAINLTNSKLASLANISAVYLGEIIKKKKNPPDKKTQYALAEALQLSEEEKVEFFDLAASERREIPVDIYDYLLEREDLLEEIRAKKMDEGKEEHHEKGKTNKEIN</sequence>
<dbReference type="AlphaFoldDB" id="A0A934M5B0"/>
<protein>
    <submittedName>
        <fullName evidence="2">Helix-turn-helix domain-containing protein</fullName>
    </submittedName>
</protein>
<comment type="caution">
    <text evidence="2">The sequence shown here is derived from an EMBL/GenBank/DDBJ whole genome shotgun (WGS) entry which is preliminary data.</text>
</comment>
<dbReference type="InterPro" id="IPR010982">
    <property type="entry name" value="Lambda_DNA-bd_dom_sf"/>
</dbReference>